<keyword evidence="1" id="KW-0547">Nucleotide-binding</keyword>
<organism evidence="6">
    <name type="scientific">hydrothermal vent metagenome</name>
    <dbReference type="NCBI Taxonomy" id="652676"/>
    <lineage>
        <taxon>unclassified sequences</taxon>
        <taxon>metagenomes</taxon>
        <taxon>ecological metagenomes</taxon>
    </lineage>
</organism>
<proteinExistence type="predicted"/>
<dbReference type="GO" id="GO:0016787">
    <property type="term" value="F:hydrolase activity"/>
    <property type="evidence" value="ECO:0007669"/>
    <property type="project" value="UniProtKB-KW"/>
</dbReference>
<keyword evidence="4" id="KW-0067">ATP-binding</keyword>
<dbReference type="InterPro" id="IPR014016">
    <property type="entry name" value="UvrD-like_ATP-bd"/>
</dbReference>
<dbReference type="PROSITE" id="PS50088">
    <property type="entry name" value="ANK_REPEAT"/>
    <property type="match status" value="1"/>
</dbReference>
<protein>
    <recommendedName>
        <fullName evidence="5">UvrD-like helicase ATP-binding domain-containing protein</fullName>
    </recommendedName>
</protein>
<dbReference type="InterPro" id="IPR000212">
    <property type="entry name" value="DNA_helicase_UvrD/REP"/>
</dbReference>
<dbReference type="AlphaFoldDB" id="A0A3B0ZQQ8"/>
<dbReference type="PANTHER" id="PTHR11070:SF2">
    <property type="entry name" value="ATP-DEPENDENT DNA HELICASE SRS2"/>
    <property type="match status" value="1"/>
</dbReference>
<dbReference type="GO" id="GO:0000725">
    <property type="term" value="P:recombinational repair"/>
    <property type="evidence" value="ECO:0007669"/>
    <property type="project" value="TreeGrafter"/>
</dbReference>
<keyword evidence="2" id="KW-0378">Hydrolase</keyword>
<dbReference type="InterPro" id="IPR002110">
    <property type="entry name" value="Ankyrin_rpt"/>
</dbReference>
<reference evidence="6" key="1">
    <citation type="submission" date="2018-06" db="EMBL/GenBank/DDBJ databases">
        <authorList>
            <person name="Zhirakovskaya E."/>
        </authorList>
    </citation>
    <scope>NUCLEOTIDE SEQUENCE</scope>
</reference>
<keyword evidence="3" id="KW-0347">Helicase</keyword>
<dbReference type="PROSITE" id="PS50297">
    <property type="entry name" value="ANK_REP_REGION"/>
    <property type="match status" value="1"/>
</dbReference>
<evidence type="ECO:0000259" key="5">
    <source>
        <dbReference type="Pfam" id="PF00580"/>
    </source>
</evidence>
<dbReference type="Pfam" id="PF00580">
    <property type="entry name" value="UvrD-helicase"/>
    <property type="match status" value="1"/>
</dbReference>
<dbReference type="Gene3D" id="1.25.40.20">
    <property type="entry name" value="Ankyrin repeat-containing domain"/>
    <property type="match status" value="1"/>
</dbReference>
<dbReference type="GO" id="GO:0005524">
    <property type="term" value="F:ATP binding"/>
    <property type="evidence" value="ECO:0007669"/>
    <property type="project" value="UniProtKB-KW"/>
</dbReference>
<gene>
    <name evidence="6" type="ORF">MNBD_GAMMA17-87</name>
</gene>
<evidence type="ECO:0000313" key="6">
    <source>
        <dbReference type="EMBL" id="VAW88399.1"/>
    </source>
</evidence>
<dbReference type="SUPFAM" id="SSF48403">
    <property type="entry name" value="Ankyrin repeat"/>
    <property type="match status" value="1"/>
</dbReference>
<evidence type="ECO:0000256" key="1">
    <source>
        <dbReference type="ARBA" id="ARBA00022741"/>
    </source>
</evidence>
<name>A0A3B0ZQQ8_9ZZZZ</name>
<dbReference type="InterPro" id="IPR036770">
    <property type="entry name" value="Ankyrin_rpt-contain_sf"/>
</dbReference>
<sequence>MQILLYNELDSRKIPSFAKLKQFLEADDFRSAEVKKVGDNLYRAKLDRSHRLLFAIHRYQGEAYALVLECIEHHAYEKSRFLSRGVTIDEARIPLVKTLQEVPEEPLVFLNPQAKRFNLLDKVISFDHSQQAVYALQPPLIVIGSAGSGKTALTLEKMKEAVGDVLYVTQSSYLVKNSRDLYYAHHYENEDQQVDFLSFQEFLESIHLPAGKEATFTDFNRWFSRRRQASGIRDSYKLFEEFKGVLTGSITDAAWMSRETYLSLGIKQSIFTLQEREQVYAIFETYLAFLRDEQLYDANIVSFEYLSRLEPRYDFVVIDEVQDITNIQLSLILKGLRSPNDFVICGDSNQIVHPNFFSWSKVKSFFHQHADEKNKSKAPPGELIRILNTNYRNSPQVTEIANRLLKVKNARFGSIDKESNYLVESNGHHQGQVYLLRDSENLKRELDRKTCHSTRFAIVVMQPERKAEAQRFFQTPLIFSVQEAKGLEYENVILLNFISAEEQRFQEIAKGVDHAMVEADLTYGRVKDKSDKSLEVYKFHINSLYVAMTRAVKNLYIVESAPKQRLLDLLGLRDAQDTLELAEQGSSFQEWQHEAHKLELQGKTEQAEQIRSQILKQKQVEWQVLAGESVTALRDKAIVEGNKKAKLALYEYALVYRDQGLMNDLLEVGFAPAKNLKKGIDTLHQKYYMTYSAKNPIAVLRQVDRYGADFRNQFNQTPLMIAARLGNAELTQRLTDLGADTELLNNSGFNGFQIALEQACSDNKFATKKLGQIYDALEPASMSIQAEDKLLKLDNRLMEFLMLNLMMSLFYKTLSTNYIRSGGAFSTKDFVDAMQAFPDSVVPARRKKRAYISSILSKNEINCDNPYNRKLFFRIKHGQYIINPHLSVRVGDEWKAVYDVLQLDLLAYRRRNDDNYYAFHNDDEHVRNKLEHLKENIRALVAGEDEIYWH</sequence>
<dbReference type="EMBL" id="UOFQ01000095">
    <property type="protein sequence ID" value="VAW88399.1"/>
    <property type="molecule type" value="Genomic_DNA"/>
</dbReference>
<evidence type="ECO:0000256" key="4">
    <source>
        <dbReference type="ARBA" id="ARBA00022840"/>
    </source>
</evidence>
<dbReference type="GO" id="GO:0003677">
    <property type="term" value="F:DNA binding"/>
    <property type="evidence" value="ECO:0007669"/>
    <property type="project" value="InterPro"/>
</dbReference>
<dbReference type="Gene3D" id="3.40.50.300">
    <property type="entry name" value="P-loop containing nucleotide triphosphate hydrolases"/>
    <property type="match status" value="2"/>
</dbReference>
<dbReference type="SUPFAM" id="SSF52540">
    <property type="entry name" value="P-loop containing nucleoside triphosphate hydrolases"/>
    <property type="match status" value="1"/>
</dbReference>
<dbReference type="PANTHER" id="PTHR11070">
    <property type="entry name" value="UVRD / RECB / PCRA DNA HELICASE FAMILY MEMBER"/>
    <property type="match status" value="1"/>
</dbReference>
<dbReference type="GO" id="GO:0005829">
    <property type="term" value="C:cytosol"/>
    <property type="evidence" value="ECO:0007669"/>
    <property type="project" value="TreeGrafter"/>
</dbReference>
<dbReference type="InterPro" id="IPR027417">
    <property type="entry name" value="P-loop_NTPase"/>
</dbReference>
<evidence type="ECO:0000256" key="3">
    <source>
        <dbReference type="ARBA" id="ARBA00022806"/>
    </source>
</evidence>
<dbReference type="GO" id="GO:0043138">
    <property type="term" value="F:3'-5' DNA helicase activity"/>
    <property type="evidence" value="ECO:0007669"/>
    <property type="project" value="TreeGrafter"/>
</dbReference>
<evidence type="ECO:0000256" key="2">
    <source>
        <dbReference type="ARBA" id="ARBA00022801"/>
    </source>
</evidence>
<accession>A0A3B0ZQQ8</accession>
<feature type="domain" description="UvrD-like helicase ATP-binding" evidence="5">
    <location>
        <begin position="304"/>
        <end position="352"/>
    </location>
</feature>